<reference evidence="4 5" key="1">
    <citation type="journal article" date="2021" name="BMC Biol.">
        <title>Horizontally acquired antibacterial genes associated with adaptive radiation of ladybird beetles.</title>
        <authorList>
            <person name="Li H.S."/>
            <person name="Tang X.F."/>
            <person name="Huang Y.H."/>
            <person name="Xu Z.Y."/>
            <person name="Chen M.L."/>
            <person name="Du X.Y."/>
            <person name="Qiu B.Y."/>
            <person name="Chen P.T."/>
            <person name="Zhang W."/>
            <person name="Slipinski A."/>
            <person name="Escalona H.E."/>
            <person name="Waterhouse R.M."/>
            <person name="Zwick A."/>
            <person name="Pang H."/>
        </authorList>
    </citation>
    <scope>NUCLEOTIDE SEQUENCE [LARGE SCALE GENOMIC DNA]</scope>
    <source>
        <strain evidence="4">SYSU2018</strain>
    </source>
</reference>
<evidence type="ECO:0000313" key="4">
    <source>
        <dbReference type="EMBL" id="KAL3286106.1"/>
    </source>
</evidence>
<dbReference type="Gene3D" id="2.30.29.30">
    <property type="entry name" value="Pleckstrin-homology domain (PH domain)/Phosphotyrosine-binding domain (PTB)"/>
    <property type="match status" value="1"/>
</dbReference>
<keyword evidence="1" id="KW-0175">Coiled coil</keyword>
<feature type="region of interest" description="Disordered" evidence="2">
    <location>
        <begin position="1"/>
        <end position="21"/>
    </location>
</feature>
<feature type="region of interest" description="Disordered" evidence="2">
    <location>
        <begin position="493"/>
        <end position="517"/>
    </location>
</feature>
<dbReference type="InterPro" id="IPR001849">
    <property type="entry name" value="PH_domain"/>
</dbReference>
<protein>
    <recommendedName>
        <fullName evidence="3">PH domain-containing protein</fullName>
    </recommendedName>
</protein>
<evidence type="ECO:0000256" key="1">
    <source>
        <dbReference type="SAM" id="Coils"/>
    </source>
</evidence>
<dbReference type="PROSITE" id="PS50003">
    <property type="entry name" value="PH_DOMAIN"/>
    <property type="match status" value="1"/>
</dbReference>
<feature type="compositionally biased region" description="Polar residues" evidence="2">
    <location>
        <begin position="1"/>
        <end position="19"/>
    </location>
</feature>
<sequence>MNTFQEVCETSTSGSSAPENSRMMPVEKYIDVNQRILLPNDYTKNSQIVKLTISMPKVMIIDSDENEEKLQEVEMEICEKKKFDVIKEETSENIIEIEPISLEDLKNNVEATQRKNHELEEMTQENSSENFEEERCSPLKFGETSACPSTPIRKSFDSSMSELRKKCYRKYISDLTSPSRLSPDKSGSIFHTYNVTIDSITPRSTYMKNLPQSEGVVKAKVRFFENAEALPKNTNSIDSVEAKSTTLQTVEEKVKNFFDKKEYKSIEFRKFPFSTLKRPMSKFDTFKKYLEKIDNMEGKEDSEIIRELVMSRYRQALKNFVEKSGRKKRFSINEDVSGEKSPEPRDSGNNSVCEELSEEDAFHSRDFSTSTSIECEMNRTYRIADANSSGYEHNNEDSHEYDENVFLDMALGSELEVSSNTIDSNDSLLIPLSDEDGSIGTSHLSQLISGAYDLYSTVDRTAKKNRQSSATYASITDSRGSVGKSLASIEEIVESESREESSSVEHTSETDDSSVHKHNKDVLEKLMNELQKQACTIMQVSKAIDLCSKVKELNESIEKIEAERILLIATIRKEILIEEMTKVEYEDVNDMKNGFVRLSDLSVPLTWSNEPNSKYTRFFVCLFRCGATLYSSGVLLPDEDMMLKINKSFCFEELPADFEINFEIYSIYARISHKGKNSSLKSYKDCSNLYRRLKHLFSPKRITDPRIDHYSLKRPSFILYGKSSITRTMLQQKEFKLKNIYPKIPLADVLRCSIDSFARIFNHKTGFLSIGEKCKEAVTWNTQWCILESNELKFWNYPGKENEVPPNKTINLTRCLLQKIQKADKELCPRPRSLYLEIGPQDTDAPLSKEVLYLSTDNEDDFNAWQKELNSVLTVLIQWGCMKSYFYRK</sequence>
<proteinExistence type="predicted"/>
<feature type="region of interest" description="Disordered" evidence="2">
    <location>
        <begin position="331"/>
        <end position="355"/>
    </location>
</feature>
<feature type="compositionally biased region" description="Basic and acidic residues" evidence="2">
    <location>
        <begin position="337"/>
        <end position="346"/>
    </location>
</feature>
<dbReference type="Pfam" id="PF08174">
    <property type="entry name" value="Anillin"/>
    <property type="match status" value="1"/>
</dbReference>
<evidence type="ECO:0000259" key="3">
    <source>
        <dbReference type="PROSITE" id="PS50003"/>
    </source>
</evidence>
<feature type="compositionally biased region" description="Basic and acidic residues" evidence="2">
    <location>
        <begin position="495"/>
        <end position="517"/>
    </location>
</feature>
<dbReference type="PANTHER" id="PTHR21538">
    <property type="entry name" value="ANILLIN/RHOTEKIN RTKN"/>
    <property type="match status" value="1"/>
</dbReference>
<dbReference type="InterPro" id="IPR012966">
    <property type="entry name" value="AHD"/>
</dbReference>
<feature type="domain" description="PH" evidence="3">
    <location>
        <begin position="761"/>
        <end position="874"/>
    </location>
</feature>
<dbReference type="Pfam" id="PF00169">
    <property type="entry name" value="PH"/>
    <property type="match status" value="1"/>
</dbReference>
<accession>A0ABD2P5U1</accession>
<keyword evidence="5" id="KW-1185">Reference proteome</keyword>
<dbReference type="InterPro" id="IPR051364">
    <property type="entry name" value="Cytokinesis/Rho-signaling"/>
</dbReference>
<name>A0ABD2P5U1_9CUCU</name>
<dbReference type="SUPFAM" id="SSF50729">
    <property type="entry name" value="PH domain-like"/>
    <property type="match status" value="1"/>
</dbReference>
<dbReference type="InterPro" id="IPR011993">
    <property type="entry name" value="PH-like_dom_sf"/>
</dbReference>
<feature type="coiled-coil region" evidence="1">
    <location>
        <begin position="543"/>
        <end position="570"/>
    </location>
</feature>
<dbReference type="Proteomes" id="UP001516400">
    <property type="component" value="Unassembled WGS sequence"/>
</dbReference>
<gene>
    <name evidence="4" type="ORF">HHI36_000619</name>
</gene>
<organism evidence="4 5">
    <name type="scientific">Cryptolaemus montrouzieri</name>
    <dbReference type="NCBI Taxonomy" id="559131"/>
    <lineage>
        <taxon>Eukaryota</taxon>
        <taxon>Metazoa</taxon>
        <taxon>Ecdysozoa</taxon>
        <taxon>Arthropoda</taxon>
        <taxon>Hexapoda</taxon>
        <taxon>Insecta</taxon>
        <taxon>Pterygota</taxon>
        <taxon>Neoptera</taxon>
        <taxon>Endopterygota</taxon>
        <taxon>Coleoptera</taxon>
        <taxon>Polyphaga</taxon>
        <taxon>Cucujiformia</taxon>
        <taxon>Coccinelloidea</taxon>
        <taxon>Coccinellidae</taxon>
        <taxon>Scymninae</taxon>
        <taxon>Scymnini</taxon>
        <taxon>Cryptolaemus</taxon>
    </lineage>
</organism>
<comment type="caution">
    <text evidence="4">The sequence shown here is derived from an EMBL/GenBank/DDBJ whole genome shotgun (WGS) entry which is preliminary data.</text>
</comment>
<dbReference type="AlphaFoldDB" id="A0ABD2P5U1"/>
<dbReference type="EMBL" id="JABFTP020000185">
    <property type="protein sequence ID" value="KAL3286106.1"/>
    <property type="molecule type" value="Genomic_DNA"/>
</dbReference>
<dbReference type="SMART" id="SM00233">
    <property type="entry name" value="PH"/>
    <property type="match status" value="1"/>
</dbReference>
<evidence type="ECO:0000313" key="5">
    <source>
        <dbReference type="Proteomes" id="UP001516400"/>
    </source>
</evidence>
<dbReference type="PANTHER" id="PTHR21538:SF23">
    <property type="entry name" value="ANILLIN"/>
    <property type="match status" value="1"/>
</dbReference>
<evidence type="ECO:0000256" key="2">
    <source>
        <dbReference type="SAM" id="MobiDB-lite"/>
    </source>
</evidence>